<dbReference type="PANTHER" id="PTHR33376:SF15">
    <property type="entry name" value="BLL6794 PROTEIN"/>
    <property type="match status" value="1"/>
</dbReference>
<evidence type="ECO:0000313" key="3">
    <source>
        <dbReference type="EMBL" id="MCO7544497.1"/>
    </source>
</evidence>
<dbReference type="CDD" id="cd13666">
    <property type="entry name" value="PBP2_TRAP_DctP_like_1"/>
    <property type="match status" value="1"/>
</dbReference>
<feature type="chain" id="PRO_5041283227" evidence="2">
    <location>
        <begin position="27"/>
        <end position="356"/>
    </location>
</feature>
<reference evidence="3" key="1">
    <citation type="submission" date="2022-06" db="EMBL/GenBank/DDBJ databases">
        <title>Detection of beta-lactamases in bacteria of animal origin.</title>
        <authorList>
            <person name="Mlynarcik P."/>
            <person name="Zdarska V."/>
            <person name="Chudobova H."/>
            <person name="Prochazkova P."/>
            <person name="Hricova K."/>
            <person name="Mezerova K."/>
            <person name="Bardon J."/>
            <person name="Dolejska M."/>
            <person name="Sukkar I."/>
            <person name="Kolar M."/>
        </authorList>
    </citation>
    <scope>NUCLEOTIDE SEQUENCE</scope>
    <source>
        <strain evidence="3">S 300-3</strain>
    </source>
</reference>
<keyword evidence="1 2" id="KW-0732">Signal</keyword>
<dbReference type="NCBIfam" id="NF037995">
    <property type="entry name" value="TRAP_S1"/>
    <property type="match status" value="1"/>
</dbReference>
<dbReference type="Pfam" id="PF03480">
    <property type="entry name" value="DctP"/>
    <property type="match status" value="1"/>
</dbReference>
<feature type="signal peptide" evidence="2">
    <location>
        <begin position="1"/>
        <end position="26"/>
    </location>
</feature>
<dbReference type="GO" id="GO:0055085">
    <property type="term" value="P:transmembrane transport"/>
    <property type="evidence" value="ECO:0007669"/>
    <property type="project" value="InterPro"/>
</dbReference>
<protein>
    <submittedName>
        <fullName evidence="3">C4-dicarboxylate TRAP transporter substrate-binding protein</fullName>
    </submittedName>
</protein>
<dbReference type="Gene3D" id="3.40.190.170">
    <property type="entry name" value="Bacterial extracellular solute-binding protein, family 7"/>
    <property type="match status" value="1"/>
</dbReference>
<sequence>MKHIKKAGFHFLLSIGILSTVASAHADQINLRAGSGHPVGLLSYMETAHNFFVPELKKRIEAETDHNVRVMELHAGQIAKVTEVLEATRDGLLDIGFISMIFEPSELLAQNFPLFLPFGTPDAKMASEAVRATYEAHPELTETFEKKYNQKLLAVSCLSNYGLGTTFPWEDFSDLQGHKIAGAGVNLDWIKGATPVASNLNEAYQSMQTGVYQGYLSTSTWWTTFKLNEVAKHYSKIDFGAMPVNSVTVNLKTWNKLPADVQQILKEVARDYEDATAEVCAANDRNGLQKAKELGVSVKEISPEARKAWAEALKDFPNRMARKVNEQGMPGTAIMKTYISELAKRGYEFPYAYEID</sequence>
<dbReference type="PANTHER" id="PTHR33376">
    <property type="match status" value="1"/>
</dbReference>
<dbReference type="RefSeq" id="WP_214329196.1">
    <property type="nucleotide sequence ID" value="NZ_DALYPK010000001.1"/>
</dbReference>
<evidence type="ECO:0000313" key="4">
    <source>
        <dbReference type="Proteomes" id="UP001165292"/>
    </source>
</evidence>
<accession>A0AA42BCM8</accession>
<dbReference type="AlphaFoldDB" id="A0AA42BCM8"/>
<evidence type="ECO:0000256" key="1">
    <source>
        <dbReference type="ARBA" id="ARBA00022729"/>
    </source>
</evidence>
<dbReference type="EMBL" id="JAMYBS010000005">
    <property type="protein sequence ID" value="MCO7544497.1"/>
    <property type="molecule type" value="Genomic_DNA"/>
</dbReference>
<gene>
    <name evidence="3" type="ORF">NJF43_06970</name>
</gene>
<dbReference type="InterPro" id="IPR038404">
    <property type="entry name" value="TRAP_DctP_sf"/>
</dbReference>
<name>A0AA42BCM8_9GAMM</name>
<proteinExistence type="predicted"/>
<dbReference type="Proteomes" id="UP001165292">
    <property type="component" value="Unassembled WGS sequence"/>
</dbReference>
<dbReference type="InterPro" id="IPR018389">
    <property type="entry name" value="DctP_fam"/>
</dbReference>
<comment type="caution">
    <text evidence="3">The sequence shown here is derived from an EMBL/GenBank/DDBJ whole genome shotgun (WGS) entry which is preliminary data.</text>
</comment>
<evidence type="ECO:0000256" key="2">
    <source>
        <dbReference type="SAM" id="SignalP"/>
    </source>
</evidence>
<organism evidence="3 4">
    <name type="scientific">Stutzerimonas nitrititolerans</name>
    <dbReference type="NCBI Taxonomy" id="2482751"/>
    <lineage>
        <taxon>Bacteria</taxon>
        <taxon>Pseudomonadati</taxon>
        <taxon>Pseudomonadota</taxon>
        <taxon>Gammaproteobacteria</taxon>
        <taxon>Pseudomonadales</taxon>
        <taxon>Pseudomonadaceae</taxon>
        <taxon>Stutzerimonas</taxon>
    </lineage>
</organism>